<organism evidence="9 10">
    <name type="scientific">Myceligenerans indicum</name>
    <dbReference type="NCBI Taxonomy" id="2593663"/>
    <lineage>
        <taxon>Bacteria</taxon>
        <taxon>Bacillati</taxon>
        <taxon>Actinomycetota</taxon>
        <taxon>Actinomycetes</taxon>
        <taxon>Micrococcales</taxon>
        <taxon>Promicromonosporaceae</taxon>
        <taxon>Myceligenerans</taxon>
    </lineage>
</organism>
<dbReference type="Pfam" id="PF05154">
    <property type="entry name" value="TM2"/>
    <property type="match status" value="1"/>
</dbReference>
<comment type="subcellular location">
    <subcellularLocation>
        <location evidence="1">Membrane</location>
        <topology evidence="1">Multi-pass membrane protein</topology>
    </subcellularLocation>
</comment>
<keyword evidence="6" id="KW-0325">Glycoprotein</keyword>
<feature type="transmembrane region" description="Helical" evidence="7">
    <location>
        <begin position="54"/>
        <end position="80"/>
    </location>
</feature>
<evidence type="ECO:0000256" key="6">
    <source>
        <dbReference type="ARBA" id="ARBA00023180"/>
    </source>
</evidence>
<dbReference type="EMBL" id="JABBYC010000009">
    <property type="protein sequence ID" value="MBL0886249.1"/>
    <property type="molecule type" value="Genomic_DNA"/>
</dbReference>
<evidence type="ECO:0000256" key="4">
    <source>
        <dbReference type="ARBA" id="ARBA00022989"/>
    </source>
</evidence>
<keyword evidence="4 7" id="KW-1133">Transmembrane helix</keyword>
<dbReference type="Proteomes" id="UP000675409">
    <property type="component" value="Unassembled WGS sequence"/>
</dbReference>
<evidence type="ECO:0000313" key="10">
    <source>
        <dbReference type="Proteomes" id="UP000675409"/>
    </source>
</evidence>
<evidence type="ECO:0000256" key="5">
    <source>
        <dbReference type="ARBA" id="ARBA00023136"/>
    </source>
</evidence>
<evidence type="ECO:0000256" key="3">
    <source>
        <dbReference type="ARBA" id="ARBA00022729"/>
    </source>
</evidence>
<evidence type="ECO:0000256" key="7">
    <source>
        <dbReference type="SAM" id="Phobius"/>
    </source>
</evidence>
<feature type="domain" description="TM2" evidence="8">
    <location>
        <begin position="26"/>
        <end position="73"/>
    </location>
</feature>
<evidence type="ECO:0000256" key="1">
    <source>
        <dbReference type="ARBA" id="ARBA00004141"/>
    </source>
</evidence>
<keyword evidence="10" id="KW-1185">Reference proteome</keyword>
<sequence length="92" mass="10113">MLDGTGHGDTKEVTMSQTTASEISPKLILPAFVLCFFLGVFGAHRFYVGKVGTAILQILTVGGLGIWVLVDWIMIMVGAFRDKQGRVLKRWT</sequence>
<proteinExistence type="predicted"/>
<accession>A0ABS1LJB4</accession>
<dbReference type="InterPro" id="IPR007829">
    <property type="entry name" value="TM2"/>
</dbReference>
<dbReference type="PANTHER" id="PTHR21016:SF7">
    <property type="entry name" value="TM2 DOMAIN-CONTAINING PROTEIN 3"/>
    <property type="match status" value="1"/>
</dbReference>
<feature type="transmembrane region" description="Helical" evidence="7">
    <location>
        <begin position="27"/>
        <end position="48"/>
    </location>
</feature>
<reference evidence="9 10" key="1">
    <citation type="journal article" date="2021" name="Arch. Microbiol.">
        <title>Myceligenerans indicum sp. nov., an actinobacterium isolated from mangrove sediment of Sundarbans, India.</title>
        <authorList>
            <person name="Asha K."/>
            <person name="Bhadury P."/>
        </authorList>
    </citation>
    <scope>NUCLEOTIDE SEQUENCE [LARGE SCALE GENOMIC DNA]</scope>
    <source>
        <strain evidence="9 10">I2</strain>
    </source>
</reference>
<keyword evidence="5 7" id="KW-0472">Membrane</keyword>
<gene>
    <name evidence="9" type="ORF">HGK34_08195</name>
</gene>
<keyword evidence="3" id="KW-0732">Signal</keyword>
<evidence type="ECO:0000313" key="9">
    <source>
        <dbReference type="EMBL" id="MBL0886249.1"/>
    </source>
</evidence>
<evidence type="ECO:0000256" key="2">
    <source>
        <dbReference type="ARBA" id="ARBA00022692"/>
    </source>
</evidence>
<keyword evidence="2 7" id="KW-0812">Transmembrane</keyword>
<dbReference type="InterPro" id="IPR050932">
    <property type="entry name" value="TM2D1-3-like"/>
</dbReference>
<name>A0ABS1LJB4_9MICO</name>
<dbReference type="PANTHER" id="PTHR21016">
    <property type="entry name" value="BETA-AMYLOID BINDING PROTEIN-RELATED"/>
    <property type="match status" value="1"/>
</dbReference>
<protein>
    <submittedName>
        <fullName evidence="9">TM2 domain-containing protein</fullName>
    </submittedName>
</protein>
<comment type="caution">
    <text evidence="9">The sequence shown here is derived from an EMBL/GenBank/DDBJ whole genome shotgun (WGS) entry which is preliminary data.</text>
</comment>
<evidence type="ECO:0000259" key="8">
    <source>
        <dbReference type="Pfam" id="PF05154"/>
    </source>
</evidence>